<feature type="domain" description="Succinylglutamate desuccinylase/Aspartoacylase catalytic" evidence="5">
    <location>
        <begin position="39"/>
        <end position="223"/>
    </location>
</feature>
<dbReference type="Gene3D" id="3.40.630.10">
    <property type="entry name" value="Zn peptidases"/>
    <property type="match status" value="1"/>
</dbReference>
<evidence type="ECO:0000256" key="4">
    <source>
        <dbReference type="ARBA" id="ARBA00022833"/>
    </source>
</evidence>
<sequence length="317" mass="34210">MEWTICGLTAQPGEKVQGYFAGPDGEKTIPICLIHGTKPGKTVLLTAGVHACEYPGAAAVMELCRELEPSQVSGRLILVPMLNVSSFYERLPFVVKEDGKNLNRMFPGDPQGSYSQRLAAQIQRELHAKADYLIDIHSGDAPELVMPFVYYPALARPEVLAESQRMCRAMSVACRVASTSMVGTSGTAAAIGTPAILIERGGQSGCSPEDQAAYREDLLSILAELGCLERPVTGNPRQMDITETAYYDAEANGCWHLLRQPGEEFQAGECLGRLTDFFGTVLQEITAPWDGFVLYGTVALGVRAGDSLLALARPPRG</sequence>
<dbReference type="RefSeq" id="WP_204720412.1">
    <property type="nucleotide sequence ID" value="NZ_JACSNR010000004.1"/>
</dbReference>
<proteinExistence type="predicted"/>
<dbReference type="SUPFAM" id="SSF53187">
    <property type="entry name" value="Zn-dependent exopeptidases"/>
    <property type="match status" value="1"/>
</dbReference>
<dbReference type="Pfam" id="PF24827">
    <property type="entry name" value="AstE_AspA_cat"/>
    <property type="match status" value="1"/>
</dbReference>
<gene>
    <name evidence="6" type="ORF">H9X81_05495</name>
</gene>
<keyword evidence="2" id="KW-0479">Metal-binding</keyword>
<evidence type="ECO:0000256" key="3">
    <source>
        <dbReference type="ARBA" id="ARBA00022801"/>
    </source>
</evidence>
<organism evidence="6 7">
    <name type="scientific">Hydrogenoanaerobacterium saccharovorans</name>
    <dbReference type="NCBI Taxonomy" id="474960"/>
    <lineage>
        <taxon>Bacteria</taxon>
        <taxon>Bacillati</taxon>
        <taxon>Bacillota</taxon>
        <taxon>Clostridia</taxon>
        <taxon>Eubacteriales</taxon>
        <taxon>Oscillospiraceae</taxon>
        <taxon>Hydrogenoanaerobacterium</taxon>
    </lineage>
</organism>
<dbReference type="EMBL" id="JACSNR010000004">
    <property type="protein sequence ID" value="MBM6923144.1"/>
    <property type="molecule type" value="Genomic_DNA"/>
</dbReference>
<comment type="caution">
    <text evidence="6">The sequence shown here is derived from an EMBL/GenBank/DDBJ whole genome shotgun (WGS) entry which is preliminary data.</text>
</comment>
<evidence type="ECO:0000313" key="6">
    <source>
        <dbReference type="EMBL" id="MBM6923144.1"/>
    </source>
</evidence>
<dbReference type="PANTHER" id="PTHR37326:SF1">
    <property type="entry name" value="BLL3975 PROTEIN"/>
    <property type="match status" value="1"/>
</dbReference>
<comment type="cofactor">
    <cofactor evidence="1">
        <name>Zn(2+)</name>
        <dbReference type="ChEBI" id="CHEBI:29105"/>
    </cofactor>
</comment>
<evidence type="ECO:0000256" key="2">
    <source>
        <dbReference type="ARBA" id="ARBA00022723"/>
    </source>
</evidence>
<keyword evidence="3" id="KW-0378">Hydrolase</keyword>
<dbReference type="PANTHER" id="PTHR37326">
    <property type="entry name" value="BLL3975 PROTEIN"/>
    <property type="match status" value="1"/>
</dbReference>
<protein>
    <submittedName>
        <fullName evidence="6">Succinylglutamate desuccinylase/aspartoacylase family protein</fullName>
    </submittedName>
</protein>
<reference evidence="6 7" key="1">
    <citation type="journal article" date="2021" name="Sci. Rep.">
        <title>The distribution of antibiotic resistance genes in chicken gut microbiota commensals.</title>
        <authorList>
            <person name="Juricova H."/>
            <person name="Matiasovicova J."/>
            <person name="Kubasova T."/>
            <person name="Cejkova D."/>
            <person name="Rychlik I."/>
        </authorList>
    </citation>
    <scope>NUCLEOTIDE SEQUENCE [LARGE SCALE GENOMIC DNA]</scope>
    <source>
        <strain evidence="6 7">An564</strain>
    </source>
</reference>
<dbReference type="CDD" id="cd06254">
    <property type="entry name" value="M14_ASTE_ASPA-like"/>
    <property type="match status" value="1"/>
</dbReference>
<keyword evidence="7" id="KW-1185">Reference proteome</keyword>
<dbReference type="InterPro" id="IPR043795">
    <property type="entry name" value="N-alpha-Ac-DABA-like"/>
</dbReference>
<dbReference type="InterPro" id="IPR053138">
    <property type="entry name" value="N-alpha-Ac-DABA_deacetylase"/>
</dbReference>
<keyword evidence="4" id="KW-0862">Zinc</keyword>
<evidence type="ECO:0000313" key="7">
    <source>
        <dbReference type="Proteomes" id="UP000724149"/>
    </source>
</evidence>
<dbReference type="InterPro" id="IPR055438">
    <property type="entry name" value="AstE_AspA_cat"/>
</dbReference>
<name>A0ABS2GNK3_9FIRM</name>
<evidence type="ECO:0000259" key="5">
    <source>
        <dbReference type="Pfam" id="PF24827"/>
    </source>
</evidence>
<accession>A0ABS2GNK3</accession>
<evidence type="ECO:0000256" key="1">
    <source>
        <dbReference type="ARBA" id="ARBA00001947"/>
    </source>
</evidence>
<dbReference type="PIRSF" id="PIRSF039012">
    <property type="entry name" value="ASP"/>
    <property type="match status" value="1"/>
</dbReference>
<dbReference type="Proteomes" id="UP000724149">
    <property type="component" value="Unassembled WGS sequence"/>
</dbReference>